<dbReference type="PANTHER" id="PTHR24198">
    <property type="entry name" value="ANKYRIN REPEAT AND PROTEIN KINASE DOMAIN-CONTAINING PROTEIN"/>
    <property type="match status" value="1"/>
</dbReference>
<reference evidence="17" key="1">
    <citation type="journal article" date="2020" name="bioRxiv">
        <title>Chromosome-level reference genome of the European wasp spider Argiope bruennichi: a resource for studies on range expansion and evolutionary adaptation.</title>
        <authorList>
            <person name="Sheffer M.M."/>
            <person name="Hoppe A."/>
            <person name="Krehenwinkel H."/>
            <person name="Uhl G."/>
            <person name="Kuss A.W."/>
            <person name="Jensen L."/>
            <person name="Jensen C."/>
            <person name="Gillespie R.G."/>
            <person name="Hoff K.J."/>
            <person name="Prost S."/>
        </authorList>
    </citation>
    <scope>NUCLEOTIDE SEQUENCE</scope>
</reference>
<dbReference type="InterPro" id="IPR011990">
    <property type="entry name" value="TPR-like_helical_dom_sf"/>
</dbReference>
<dbReference type="Gene3D" id="1.25.40.10">
    <property type="entry name" value="Tetratricopeptide repeat domain"/>
    <property type="match status" value="2"/>
</dbReference>
<feature type="repeat" description="ANK" evidence="16">
    <location>
        <begin position="1089"/>
        <end position="1121"/>
    </location>
</feature>
<keyword evidence="8" id="KW-0677">Repeat</keyword>
<evidence type="ECO:0000256" key="7">
    <source>
        <dbReference type="ARBA" id="ARBA00022699"/>
    </source>
</evidence>
<comment type="subunit">
    <text evidence="14">Homotetramer in membranes.</text>
</comment>
<feature type="repeat" description="ANK" evidence="16">
    <location>
        <begin position="1155"/>
        <end position="1187"/>
    </location>
</feature>
<dbReference type="GO" id="GO:0044231">
    <property type="term" value="C:host cell presynaptic membrane"/>
    <property type="evidence" value="ECO:0007669"/>
    <property type="project" value="UniProtKB-KW"/>
</dbReference>
<feature type="repeat" description="ANK" evidence="16">
    <location>
        <begin position="1516"/>
        <end position="1548"/>
    </location>
</feature>
<feature type="repeat" description="ANK" evidence="16">
    <location>
        <begin position="1768"/>
        <end position="1800"/>
    </location>
</feature>
<keyword evidence="12" id="KW-1053">Target membrane</keyword>
<keyword evidence="10 16" id="KW-0040">ANK repeat</keyword>
<feature type="repeat" description="ANK" evidence="16">
    <location>
        <begin position="1682"/>
        <end position="1714"/>
    </location>
</feature>
<dbReference type="GO" id="GO:0005576">
    <property type="term" value="C:extracellular region"/>
    <property type="evidence" value="ECO:0007669"/>
    <property type="project" value="UniProtKB-SubCell"/>
</dbReference>
<feature type="repeat" description="ANK" evidence="16">
    <location>
        <begin position="857"/>
        <end position="889"/>
    </location>
</feature>
<dbReference type="Pfam" id="PF13374">
    <property type="entry name" value="TPR_10"/>
    <property type="match status" value="1"/>
</dbReference>
<keyword evidence="3" id="KW-0268">Exocytosis</keyword>
<feature type="repeat" description="ANK" evidence="16">
    <location>
        <begin position="1287"/>
        <end position="1319"/>
    </location>
</feature>
<evidence type="ECO:0000256" key="1">
    <source>
        <dbReference type="ARBA" id="ARBA00004175"/>
    </source>
</evidence>
<keyword evidence="7" id="KW-0528">Neurotoxin</keyword>
<comment type="caution">
    <text evidence="17">The sequence shown here is derived from an EMBL/GenBank/DDBJ whole genome shotgun (WGS) entry which is preliminary data.</text>
</comment>
<organism evidence="17 18">
    <name type="scientific">Argiope bruennichi</name>
    <name type="common">Wasp spider</name>
    <name type="synonym">Aranea bruennichi</name>
    <dbReference type="NCBI Taxonomy" id="94029"/>
    <lineage>
        <taxon>Eukaryota</taxon>
        <taxon>Metazoa</taxon>
        <taxon>Ecdysozoa</taxon>
        <taxon>Arthropoda</taxon>
        <taxon>Chelicerata</taxon>
        <taxon>Arachnida</taxon>
        <taxon>Araneae</taxon>
        <taxon>Araneomorphae</taxon>
        <taxon>Entelegynae</taxon>
        <taxon>Araneoidea</taxon>
        <taxon>Araneidae</taxon>
        <taxon>Argiope</taxon>
    </lineage>
</organism>
<dbReference type="Pfam" id="PF12796">
    <property type="entry name" value="Ank_2"/>
    <property type="match status" value="9"/>
</dbReference>
<keyword evidence="5" id="KW-1052">Target cell membrane</keyword>
<feature type="repeat" description="ANK" evidence="16">
    <location>
        <begin position="1122"/>
        <end position="1154"/>
    </location>
</feature>
<evidence type="ECO:0000313" key="18">
    <source>
        <dbReference type="Proteomes" id="UP000807504"/>
    </source>
</evidence>
<feature type="repeat" description="ANK" evidence="16">
    <location>
        <begin position="1221"/>
        <end position="1253"/>
    </location>
</feature>
<dbReference type="PRINTS" id="PR01415">
    <property type="entry name" value="ANKYRIN"/>
</dbReference>
<feature type="repeat" description="ANK" evidence="16">
    <location>
        <begin position="1188"/>
        <end position="1220"/>
    </location>
</feature>
<dbReference type="PROSITE" id="PS50297">
    <property type="entry name" value="ANK_REP_REGION"/>
    <property type="match status" value="25"/>
</dbReference>
<proteinExistence type="inferred from homology"/>
<feature type="repeat" description="ANK" evidence="16">
    <location>
        <begin position="1254"/>
        <end position="1286"/>
    </location>
</feature>
<evidence type="ECO:0000256" key="8">
    <source>
        <dbReference type="ARBA" id="ARBA00022737"/>
    </source>
</evidence>
<evidence type="ECO:0000256" key="2">
    <source>
        <dbReference type="ARBA" id="ARBA00004613"/>
    </source>
</evidence>
<dbReference type="SUPFAM" id="SSF48403">
    <property type="entry name" value="Ankyrin repeat"/>
    <property type="match status" value="4"/>
</dbReference>
<dbReference type="EMBL" id="JABXBU010002231">
    <property type="protein sequence ID" value="KAF8763623.1"/>
    <property type="molecule type" value="Genomic_DNA"/>
</dbReference>
<evidence type="ECO:0000256" key="4">
    <source>
        <dbReference type="ARBA" id="ARBA00022525"/>
    </source>
</evidence>
<feature type="repeat" description="ANK" evidence="16">
    <location>
        <begin position="1449"/>
        <end position="1481"/>
    </location>
</feature>
<accession>A0A8T0DZM4</accession>
<dbReference type="InterPro" id="IPR019734">
    <property type="entry name" value="TPR_rpt"/>
</dbReference>
<gene>
    <name evidence="17" type="ORF">HNY73_021791</name>
</gene>
<evidence type="ECO:0000256" key="14">
    <source>
        <dbReference type="ARBA" id="ARBA00049715"/>
    </source>
</evidence>
<dbReference type="SUPFAM" id="SSF48452">
    <property type="entry name" value="TPR-like"/>
    <property type="match status" value="2"/>
</dbReference>
<dbReference type="InterPro" id="IPR002110">
    <property type="entry name" value="Ankyrin_rpt"/>
</dbReference>
<feature type="repeat" description="ANK" evidence="16">
    <location>
        <begin position="2303"/>
        <end position="2325"/>
    </location>
</feature>
<dbReference type="PANTHER" id="PTHR24198:SF165">
    <property type="entry name" value="ANKYRIN REPEAT-CONTAINING PROTEIN-RELATED"/>
    <property type="match status" value="1"/>
</dbReference>
<keyword evidence="11" id="KW-0472">Membrane</keyword>
<evidence type="ECO:0000256" key="16">
    <source>
        <dbReference type="PROSITE-ProRule" id="PRU00023"/>
    </source>
</evidence>
<evidence type="ECO:0000256" key="12">
    <source>
        <dbReference type="ARBA" id="ARBA00023298"/>
    </source>
</evidence>
<comment type="similarity">
    <text evidence="13">Belongs to the cationic peptide 01 (latrotoxin) family. 03 (alpha-latrotoxin) subfamily.</text>
</comment>
<feature type="repeat" description="ANK" evidence="16">
    <location>
        <begin position="1583"/>
        <end position="1615"/>
    </location>
</feature>
<dbReference type="InterPro" id="IPR036770">
    <property type="entry name" value="Ankyrin_rpt-contain_sf"/>
</dbReference>
<dbReference type="PROSITE" id="PS50088">
    <property type="entry name" value="ANK_REPEAT"/>
    <property type="match status" value="27"/>
</dbReference>
<feature type="repeat" description="ANK" evidence="16">
    <location>
        <begin position="1056"/>
        <end position="1088"/>
    </location>
</feature>
<dbReference type="SMART" id="SM00028">
    <property type="entry name" value="TPR"/>
    <property type="match status" value="5"/>
</dbReference>
<evidence type="ECO:0000256" key="3">
    <source>
        <dbReference type="ARBA" id="ARBA00022483"/>
    </source>
</evidence>
<dbReference type="GO" id="GO:0006887">
    <property type="term" value="P:exocytosis"/>
    <property type="evidence" value="ECO:0007669"/>
    <property type="project" value="UniProtKB-KW"/>
</dbReference>
<evidence type="ECO:0000313" key="17">
    <source>
        <dbReference type="EMBL" id="KAF8763623.1"/>
    </source>
</evidence>
<feature type="repeat" description="ANK" evidence="16">
    <location>
        <begin position="1801"/>
        <end position="1833"/>
    </location>
</feature>
<dbReference type="Pfam" id="PF13424">
    <property type="entry name" value="TPR_12"/>
    <property type="match status" value="3"/>
</dbReference>
<dbReference type="Gene3D" id="1.25.40.20">
    <property type="entry name" value="Ankyrin repeat-containing domain"/>
    <property type="match status" value="11"/>
</dbReference>
<keyword evidence="9" id="KW-0638">Presynaptic neurotoxin</keyword>
<dbReference type="GO" id="GO:0044218">
    <property type="term" value="C:other organism cell membrane"/>
    <property type="evidence" value="ECO:0007669"/>
    <property type="project" value="UniProtKB-KW"/>
</dbReference>
<feature type="repeat" description="ANK" evidence="16">
    <location>
        <begin position="2270"/>
        <end position="2302"/>
    </location>
</feature>
<sequence length="2461" mass="279043">MSTLRKCNAYFELEYLRSDSKSKEKFIKCFNDCDEENAKKIYLHILFDIKKSIEEGKLDDLKCLNWYINFISLIKSEEILHTYYSDTANPFAKCNIIILICKHNGTNMLEYLFREECTLINNLSIKVKNGPILPNHEDKDCHNAFYYAICNNNYHLLETLIKKWPNDYFKKKPDELDELLCLTYKEIKLKNVALSDEIQVCVEAILINIHFYDDGQMQNSKGMMLIKERIQLVLESIDSIKSSYMSTEEDENFLLIARFIAKNLFILKQQLKCTYKKLPWEEIEFCLTIFVNSRIMHHELNLFYNFVLTKDKILTYLENFANFLKKEIVNIEKIEAEKLSKLPSFKRKSIINTIIKDIPAFKELYEDYQLVRDLHSLEIIRNYVNLAVSVDPANEEECLIINRTIQIIGEHLKNTLMSPKLSDSSSELILSILPKNTLKIVSALRDSLSHTYSIANLQMVQANADIDFFKNIQNDVKKISNVVLNILAKNKIEILRLLLESILKCETLEELKNMMKMLKYAELKYIFTHNSNFIVDEICQIENLIEEINTKIRNKTMWEENLLCKIKEIINLEKSKMFKMEQDYVIGYSYLQIILKHFQLLKLDKNNLRGIKYRAKKTLECFTSNIESDSLKEISENVFMLLHINISKIGQNSIDDVDNFTEIVILIKKLFTHIEFHVGNMKWLNELRCKLNCYKFAGIDTEIISEEEKGNKKDALVSELSTKLSILKNVIQKNKFDIQLIENFSLYKNNHKLKVIIETLVSDILCIFNDCNFLTNNLEFLDYSLPLLVGKVLRNHLAHNNALLNAFQLNCSVAVLINAKQIALEKVTKKHKQIGKVIKSDLHKLRMMHKKDLEMIDVKNALFDAMVIGNIEKLQLLIKQGADVKARNLNLWTSLHFAAMGGNIEIMKFLLCYNLNVNDKDINGQTPLHVASFFGQTNIIKFLIEKSEVNINDTDNLGKIPLHIAAQNGHESVINLLIKYHSNIKAKDKVGCSPLFYAVVNNYKNVVQILLNYGSVDENVQFGGFTSLHTAAESGHLEIVEFLLNKGANVNEKTDKQATALHTSALNGHLDIVKLLISKGAMVNIHTIDGGTPLHYAVENGHEKIAEFLLKHGANVNAVDGCSYTPLNFAAEDGYFNIVKILVEHRADIQNTTMSGDTPLHLAAKNGHLDIVEFLCNKNVLLNSKNIIGFTALHCCCFYGHEHVVNYLVEKGAKVKATDAEQRMPLHLAALNGHIKIIEILIDKGININSTDINGYSALHLSVANDKENTVEFLLTKGALVNLWNNFNDSPLFSAIKNHNANILRLLIAKGADVNLTNSHCLKALHYAALSGNKEIVEELIKQSTDINDPSLIGTPLHLAVVNNTLEVVEVLIKNGAQIDAEYKSGYTPLCLAVKRNDKEIVKMLIKNGANVNARDGFPLFSAIYHGFYDIVDILLQNKKIKINKIIFNDLTPLHLAAKLGHKIIVETLIIKGADVNAVTAVDKVTPLHNAASGGNHEVVKILLNQKAKINARSADGSSPLHLAVYPGHTSVVKLLIENGANVNIADYKNRTAIELAVAHGKLEIVKMLSKLKRVNIHDKANDGFSLLHIAAQFGHLNIMKYLIEIGADINSENDAGTKPIHFAAREGHKDIVQFLLDIDPSSKHLTIVGQTPVHYAVLGGHIDVLQFLIDRKFDINASSRKGVLPIHLAVFTNNENILKLLLHLGAFYNAIFDGSTPLKSAQENNYVQCTNLLLSVEKFFNAVKKNNISEVESCIKNDVAVNVKNADNISPLHYACWKGYENIVDILLKNKADPNILGKGNCRPLHYAAKFNHFTVVKSLLLYGAMYNATSSNHKTPLDFTTYDDIKNLLQLIDESFKKVKNGNTEVLPMLKKNKDRNILRCILNAHDKENKTLIIAGINYDFPKLKELKSLSVDDVAIEINKAYNLFKEERYQDAVSFIETVVEKRKELCGEDSLETIEIQQLQAKAFYKLHKYHEALKLLESIYQKQKQLLGISSSDTLETRGSIALIFHRLGKDEEAITIFKEILPKQKEILGSNHFKVLQTQSDMALALNAVGNYEEALSLNREVYKAHKRIFHSNHPVTLVSKNNIALVLLYQGKLEESLKIFKEVYDARKKVLGPNHSDTLRTYSNITAVQSLMNKNDDHSKSFKEVLNLQKTTFGMQNCDSINTHVNMATNLLQQGKLHEAKRIYEECIESATIVLGQNHKTVIFIKTMLEAIQFGFAMKGQQDFSGNLENYNMADLLSEDMYKMFQNINFNVDINDKKHDHGLTELHYAVNEGSLIKVQNLLKTGCNLMATSNKGNTALHIAALKGNPDIIELLLKYMIENNNLKFSDFINAKTSGHGNTALHVAPNIKTALCLMKYGAIFNIKNKKGETPLDVTKDEDIRRILRLIDELFDAFESDNDRAINNLTKLKDYEISAVLNTRNLNGDNLLRNATLYKPSLLNELKKCLQKENVL</sequence>
<evidence type="ECO:0000256" key="13">
    <source>
        <dbReference type="ARBA" id="ARBA00049657"/>
    </source>
</evidence>
<name>A0A8T0DZM4_ARGBR</name>
<feature type="repeat" description="ANK" evidence="16">
    <location>
        <begin position="1483"/>
        <end position="1515"/>
    </location>
</feature>
<evidence type="ECO:0000256" key="5">
    <source>
        <dbReference type="ARBA" id="ARBA00022537"/>
    </source>
</evidence>
<keyword evidence="18" id="KW-1185">Reference proteome</keyword>
<comment type="subcellular location">
    <subcellularLocation>
        <location evidence="2">Secreted</location>
    </subcellularLocation>
    <subcellularLocation>
        <location evidence="1">Target cell membrane</location>
    </subcellularLocation>
</comment>
<dbReference type="Pfam" id="PF00023">
    <property type="entry name" value="Ank"/>
    <property type="match status" value="2"/>
</dbReference>
<dbReference type="GO" id="GO:0090729">
    <property type="term" value="F:toxin activity"/>
    <property type="evidence" value="ECO:0007669"/>
    <property type="project" value="UniProtKB-KW"/>
</dbReference>
<feature type="repeat" description="ANK" evidence="16">
    <location>
        <begin position="890"/>
        <end position="922"/>
    </location>
</feature>
<keyword evidence="4" id="KW-0964">Secreted</keyword>
<evidence type="ECO:0000256" key="10">
    <source>
        <dbReference type="ARBA" id="ARBA00023043"/>
    </source>
</evidence>
<protein>
    <recommendedName>
        <fullName evidence="15">Alpha-latrotoxin</fullName>
    </recommendedName>
</protein>
<feature type="repeat" description="ANK" evidence="16">
    <location>
        <begin position="1385"/>
        <end position="1417"/>
    </location>
</feature>
<feature type="repeat" description="ANK" evidence="16">
    <location>
        <begin position="1023"/>
        <end position="1055"/>
    </location>
</feature>
<feature type="repeat" description="ANK" evidence="16">
    <location>
        <begin position="1649"/>
        <end position="1681"/>
    </location>
</feature>
<evidence type="ECO:0000256" key="9">
    <source>
        <dbReference type="ARBA" id="ARBA00023028"/>
    </source>
</evidence>
<feature type="repeat" description="ANK" evidence="16">
    <location>
        <begin position="1320"/>
        <end position="1352"/>
    </location>
</feature>
<evidence type="ECO:0000256" key="6">
    <source>
        <dbReference type="ARBA" id="ARBA00022656"/>
    </source>
</evidence>
<feature type="repeat" description="ANK" evidence="16">
    <location>
        <begin position="1616"/>
        <end position="1638"/>
    </location>
</feature>
<feature type="repeat" description="ANK" evidence="16">
    <location>
        <begin position="1355"/>
        <end position="1384"/>
    </location>
</feature>
<evidence type="ECO:0000256" key="15">
    <source>
        <dbReference type="ARBA" id="ARBA00049811"/>
    </source>
</evidence>
<feature type="repeat" description="ANK" evidence="16">
    <location>
        <begin position="923"/>
        <end position="947"/>
    </location>
</feature>
<dbReference type="Proteomes" id="UP000807504">
    <property type="component" value="Unassembled WGS sequence"/>
</dbReference>
<reference evidence="17" key="2">
    <citation type="submission" date="2020-06" db="EMBL/GenBank/DDBJ databases">
        <authorList>
            <person name="Sheffer M."/>
        </authorList>
    </citation>
    <scope>NUCLEOTIDE SEQUENCE</scope>
</reference>
<keyword evidence="6" id="KW-0800">Toxin</keyword>
<evidence type="ECO:0000256" key="11">
    <source>
        <dbReference type="ARBA" id="ARBA00023136"/>
    </source>
</evidence>
<dbReference type="Pfam" id="PF13637">
    <property type="entry name" value="Ank_4"/>
    <property type="match status" value="1"/>
</dbReference>
<feature type="repeat" description="ANK" evidence="16">
    <location>
        <begin position="957"/>
        <end position="989"/>
    </location>
</feature>
<dbReference type="SMART" id="SM00248">
    <property type="entry name" value="ANK"/>
    <property type="match status" value="33"/>
</dbReference>